<sequence length="353" mass="36404">MVSRHIKLGKYRRQSPRRRPAGAIRLPAGRGRAIGDGNVGQSNRERHMEANDQDLGIAGIRAQLAQRASLAKGIAMSWPEIRAGMDAATALIPPAAGCSSTPRDVGGVPGEEVVFGDAAPAGTILFLHGGGYVMGGPQTHRTLSSRFAKATRAAVVVIDYRLAPEHPFPAALDDAEAAYRALLAEGRTADRIVIAGDSAGGGLALALALRLKALGLPQPAGLFVISPWTDLLQSSDTCVSKAASDPIISKEGLDAMAGAYLGGAAGDDPLASPVRGDFAGIAPMLIHVGAEEVLLGDSIALAGAAGAAGAGVRLEIWPEMIHVWHAFADRLAPARDAIAVAATWINERLAAAR</sequence>
<dbReference type="Pfam" id="PF07859">
    <property type="entry name" value="Abhydrolase_3"/>
    <property type="match status" value="1"/>
</dbReference>
<dbReference type="AlphaFoldDB" id="A0A558RAE3"/>
<comment type="caution">
    <text evidence="6">The sequence shown here is derived from an EMBL/GenBank/DDBJ whole genome shotgun (WGS) entry which is preliminary data.</text>
</comment>
<dbReference type="OrthoDB" id="9806180at2"/>
<dbReference type="InterPro" id="IPR033140">
    <property type="entry name" value="Lipase_GDXG_put_SER_AS"/>
</dbReference>
<dbReference type="InterPro" id="IPR029058">
    <property type="entry name" value="AB_hydrolase_fold"/>
</dbReference>
<reference evidence="6 7" key="1">
    <citation type="submission" date="2019-07" db="EMBL/GenBank/DDBJ databases">
        <title>Sphingomonas solaris sp. nov., isolated from a solar panel from Boston, Massachusetts.</title>
        <authorList>
            <person name="Tanner K."/>
            <person name="Pascual J."/>
            <person name="Mancuso C."/>
            <person name="Pereto J."/>
            <person name="Khalil A."/>
            <person name="Vilanova C."/>
        </authorList>
    </citation>
    <scope>NUCLEOTIDE SEQUENCE [LARGE SCALE GENOMIC DNA]</scope>
    <source>
        <strain evidence="6 7">R4DWN</strain>
    </source>
</reference>
<dbReference type="InterPro" id="IPR050300">
    <property type="entry name" value="GDXG_lipolytic_enzyme"/>
</dbReference>
<dbReference type="InterPro" id="IPR013094">
    <property type="entry name" value="AB_hydrolase_3"/>
</dbReference>
<feature type="compositionally biased region" description="Basic residues" evidence="4">
    <location>
        <begin position="1"/>
        <end position="20"/>
    </location>
</feature>
<evidence type="ECO:0000256" key="1">
    <source>
        <dbReference type="ARBA" id="ARBA00010515"/>
    </source>
</evidence>
<name>A0A558RAE3_9SPHN</name>
<dbReference type="PANTHER" id="PTHR48081">
    <property type="entry name" value="AB HYDROLASE SUPERFAMILY PROTEIN C4A8.06C"/>
    <property type="match status" value="1"/>
</dbReference>
<evidence type="ECO:0000256" key="4">
    <source>
        <dbReference type="SAM" id="MobiDB-lite"/>
    </source>
</evidence>
<proteinExistence type="inferred from homology"/>
<evidence type="ECO:0000313" key="6">
    <source>
        <dbReference type="EMBL" id="TVV76262.1"/>
    </source>
</evidence>
<dbReference type="PANTHER" id="PTHR48081:SF30">
    <property type="entry name" value="ACETYL-HYDROLASE LIPR-RELATED"/>
    <property type="match status" value="1"/>
</dbReference>
<gene>
    <name evidence="6" type="ORF">FOY91_04995</name>
</gene>
<dbReference type="PROSITE" id="PS01174">
    <property type="entry name" value="LIPASE_GDXG_SER"/>
    <property type="match status" value="1"/>
</dbReference>
<comment type="similarity">
    <text evidence="1">Belongs to the 'GDXG' lipolytic enzyme family.</text>
</comment>
<dbReference type="Gene3D" id="3.40.50.1820">
    <property type="entry name" value="alpha/beta hydrolase"/>
    <property type="match status" value="1"/>
</dbReference>
<evidence type="ECO:0000259" key="5">
    <source>
        <dbReference type="Pfam" id="PF07859"/>
    </source>
</evidence>
<feature type="region of interest" description="Disordered" evidence="4">
    <location>
        <begin position="1"/>
        <end position="22"/>
    </location>
</feature>
<organism evidence="6 7">
    <name type="scientific">Alterirhizorhabdus solaris</name>
    <dbReference type="NCBI Taxonomy" id="2529389"/>
    <lineage>
        <taxon>Bacteria</taxon>
        <taxon>Pseudomonadati</taxon>
        <taxon>Pseudomonadota</taxon>
        <taxon>Alphaproteobacteria</taxon>
        <taxon>Sphingomonadales</taxon>
        <taxon>Rhizorhabdaceae</taxon>
        <taxon>Alterirhizorhabdus</taxon>
    </lineage>
</organism>
<evidence type="ECO:0000256" key="2">
    <source>
        <dbReference type="ARBA" id="ARBA00022801"/>
    </source>
</evidence>
<dbReference type="GO" id="GO:0004806">
    <property type="term" value="F:triacylglycerol lipase activity"/>
    <property type="evidence" value="ECO:0007669"/>
    <property type="project" value="TreeGrafter"/>
</dbReference>
<dbReference type="EMBL" id="VNIM01000012">
    <property type="protein sequence ID" value="TVV76262.1"/>
    <property type="molecule type" value="Genomic_DNA"/>
</dbReference>
<protein>
    <submittedName>
        <fullName evidence="6">Alpha/beta hydrolase</fullName>
    </submittedName>
</protein>
<dbReference type="Proteomes" id="UP000318681">
    <property type="component" value="Unassembled WGS sequence"/>
</dbReference>
<evidence type="ECO:0000256" key="3">
    <source>
        <dbReference type="PROSITE-ProRule" id="PRU10038"/>
    </source>
</evidence>
<keyword evidence="7" id="KW-1185">Reference proteome</keyword>
<dbReference type="SUPFAM" id="SSF53474">
    <property type="entry name" value="alpha/beta-Hydrolases"/>
    <property type="match status" value="1"/>
</dbReference>
<feature type="active site" evidence="3">
    <location>
        <position position="198"/>
    </location>
</feature>
<accession>A0A558RAE3</accession>
<feature type="domain" description="Alpha/beta hydrolase fold-3" evidence="5">
    <location>
        <begin position="124"/>
        <end position="325"/>
    </location>
</feature>
<keyword evidence="2 6" id="KW-0378">Hydrolase</keyword>
<evidence type="ECO:0000313" key="7">
    <source>
        <dbReference type="Proteomes" id="UP000318681"/>
    </source>
</evidence>